<comment type="caution">
    <text evidence="1">The sequence shown here is derived from an EMBL/GenBank/DDBJ whole genome shotgun (WGS) entry which is preliminary data.</text>
</comment>
<dbReference type="AlphaFoldDB" id="A0A0F9BZM3"/>
<evidence type="ECO:0000313" key="1">
    <source>
        <dbReference type="EMBL" id="KKL19397.1"/>
    </source>
</evidence>
<organism evidence="1">
    <name type="scientific">marine sediment metagenome</name>
    <dbReference type="NCBI Taxonomy" id="412755"/>
    <lineage>
        <taxon>unclassified sequences</taxon>
        <taxon>metagenomes</taxon>
        <taxon>ecological metagenomes</taxon>
    </lineage>
</organism>
<proteinExistence type="predicted"/>
<protein>
    <submittedName>
        <fullName evidence="1">Uncharacterized protein</fullName>
    </submittedName>
</protein>
<name>A0A0F9BZM3_9ZZZZ</name>
<gene>
    <name evidence="1" type="ORF">LCGC14_2465860</name>
</gene>
<reference evidence="1" key="1">
    <citation type="journal article" date="2015" name="Nature">
        <title>Complex archaea that bridge the gap between prokaryotes and eukaryotes.</title>
        <authorList>
            <person name="Spang A."/>
            <person name="Saw J.H."/>
            <person name="Jorgensen S.L."/>
            <person name="Zaremba-Niedzwiedzka K."/>
            <person name="Martijn J."/>
            <person name="Lind A.E."/>
            <person name="van Eijk R."/>
            <person name="Schleper C."/>
            <person name="Guy L."/>
            <person name="Ettema T.J."/>
        </authorList>
    </citation>
    <scope>NUCLEOTIDE SEQUENCE</scope>
</reference>
<dbReference type="EMBL" id="LAZR01038502">
    <property type="protein sequence ID" value="KKL19397.1"/>
    <property type="molecule type" value="Genomic_DNA"/>
</dbReference>
<sequence length="97" mass="10862">MFECVEHLGRDWAQTLVTYRLEFDLAGHPYSGPDSVTVSLGDVYSEEFTLPHDPELTGFTHINRTVNVDEGVLARLEFAQVGADNEGVLLDNVRLVR</sequence>
<accession>A0A0F9BZM3</accession>
<feature type="non-terminal residue" evidence="1">
    <location>
        <position position="97"/>
    </location>
</feature>